<dbReference type="STRING" id="29539.SAMN02745716_0447"/>
<name>A0A1H6FIA9_THEAL</name>
<dbReference type="RefSeq" id="WP_177169264.1">
    <property type="nucleotide sequence ID" value="NZ_FNWJ01000001.1"/>
</dbReference>
<proteinExistence type="predicted"/>
<dbReference type="EMBL" id="FNWJ01000001">
    <property type="protein sequence ID" value="SEH10579.1"/>
    <property type="molecule type" value="Genomic_DNA"/>
</dbReference>
<evidence type="ECO:0000313" key="2">
    <source>
        <dbReference type="EMBL" id="SEH10579.1"/>
    </source>
</evidence>
<keyword evidence="1" id="KW-0812">Transmembrane</keyword>
<gene>
    <name evidence="2" type="ORF">SAMN02745716_0447</name>
</gene>
<keyword evidence="1" id="KW-0472">Membrane</keyword>
<protein>
    <submittedName>
        <fullName evidence="2">Uncharacterized protein</fullName>
    </submittedName>
</protein>
<feature type="transmembrane region" description="Helical" evidence="1">
    <location>
        <begin position="6"/>
        <end position="33"/>
    </location>
</feature>
<dbReference type="AlphaFoldDB" id="A0A1H6FIA9"/>
<evidence type="ECO:0000313" key="3">
    <source>
        <dbReference type="Proteomes" id="UP000222056"/>
    </source>
</evidence>
<dbReference type="Proteomes" id="UP000222056">
    <property type="component" value="Unassembled WGS sequence"/>
</dbReference>
<organism evidence="2 3">
    <name type="scientific">Thermoleophilum album</name>
    <dbReference type="NCBI Taxonomy" id="29539"/>
    <lineage>
        <taxon>Bacteria</taxon>
        <taxon>Bacillati</taxon>
        <taxon>Actinomycetota</taxon>
        <taxon>Thermoleophilia</taxon>
        <taxon>Thermoleophilales</taxon>
        <taxon>Thermoleophilaceae</taxon>
        <taxon>Thermoleophilum</taxon>
    </lineage>
</organism>
<reference evidence="3" key="1">
    <citation type="submission" date="2016-10" db="EMBL/GenBank/DDBJ databases">
        <authorList>
            <person name="Varghese N."/>
            <person name="Submissions S."/>
        </authorList>
    </citation>
    <scope>NUCLEOTIDE SEQUENCE [LARGE SCALE GENOMIC DNA]</scope>
    <source>
        <strain evidence="3">ATCC 35263</strain>
    </source>
</reference>
<keyword evidence="1" id="KW-1133">Transmembrane helix</keyword>
<keyword evidence="3" id="KW-1185">Reference proteome</keyword>
<accession>A0A1H6FIA9</accession>
<evidence type="ECO:0000256" key="1">
    <source>
        <dbReference type="SAM" id="Phobius"/>
    </source>
</evidence>
<sequence>MLVLPIAHHALVEGLAFAIPGLLIPAVLAVMVLRDRVREWRTGAGGKAR</sequence>